<keyword evidence="2 8" id="KW-0812">Transmembrane</keyword>
<protein>
    <recommendedName>
        <fullName evidence="14">FAD-binding FR-type domain-containing protein</fullName>
    </recommendedName>
</protein>
<evidence type="ECO:0000259" key="10">
    <source>
        <dbReference type="Pfam" id="PF08022"/>
    </source>
</evidence>
<dbReference type="InterPro" id="IPR017938">
    <property type="entry name" value="Riboflavin_synthase-like_b-brl"/>
</dbReference>
<sequence length="585" mass="64936">MPLTPSLSVSKLALGLVSLAAFPAAWVLVHLLMANKQWCFSDFCVESMGSRRVPVRSSLVVFYCFLLFTGLVAIASKHLPAFRSLLARRVHSRNTLTVAEVSWFALVLLVSLVAVPAMIWSPYWNMWASMVANMSSGSSSSGHNHGAAMQATNWPWIRIVHQNLILVSGDSLSLLLGFVILPVSKNSFLADFFDLPYNSTMRMHMWLGFTIFWWSMFHLVVTMLAYSVEATPILELFFKWPANATWGNMSFLYITGVVSFVFLAVVVVTSLSYVRRKAYNLFYLTHFLIFVSILFAYLHASMCIFYMIPGLCMYAIDGTMRLASRFSPSYIQAVTVEECGLLSVTVSTKAAAAARPGQFMRVNVPSVSKLEFHPWSIVKSGKDAVSFLFAPHSSSEKEWSSRVAAAVKDGAALNTVVHLQGPFGKEMALLKDADGMDAVVFYVAGTGIAACIAAVDELLETATSSVPAIHVFWSTRNTNMSSLSWVQKWLAEKASKNVNVVMFQTCDEQAWLMADTQSAALNHHRPELKSLLTKHVVLKEFGSMEVGVFVCGPERFVRDALESVDTFTRQRKGVRVTVEVESYDL</sequence>
<feature type="transmembrane region" description="Helical" evidence="8">
    <location>
        <begin position="164"/>
        <end position="184"/>
    </location>
</feature>
<accession>A0A507ETI7</accession>
<dbReference type="Pfam" id="PF01794">
    <property type="entry name" value="Ferric_reduct"/>
    <property type="match status" value="1"/>
</dbReference>
<dbReference type="InterPro" id="IPR013112">
    <property type="entry name" value="FAD-bd_8"/>
</dbReference>
<dbReference type="InterPro" id="IPR013130">
    <property type="entry name" value="Fe3_Rdtase_TM_dom"/>
</dbReference>
<evidence type="ECO:0000256" key="1">
    <source>
        <dbReference type="ARBA" id="ARBA00004141"/>
    </source>
</evidence>
<dbReference type="Pfam" id="PF08030">
    <property type="entry name" value="NAD_binding_6"/>
    <property type="match status" value="1"/>
</dbReference>
<dbReference type="STRING" id="246404.A0A507ETI7"/>
<keyword evidence="6" id="KW-0406">Ion transport</keyword>
<evidence type="ECO:0000313" key="13">
    <source>
        <dbReference type="Proteomes" id="UP000320333"/>
    </source>
</evidence>
<evidence type="ECO:0000256" key="2">
    <source>
        <dbReference type="ARBA" id="ARBA00022692"/>
    </source>
</evidence>
<evidence type="ECO:0000256" key="8">
    <source>
        <dbReference type="SAM" id="Phobius"/>
    </source>
</evidence>
<dbReference type="Pfam" id="PF08022">
    <property type="entry name" value="FAD_binding_8"/>
    <property type="match status" value="1"/>
</dbReference>
<dbReference type="OrthoDB" id="5532842at2759"/>
<evidence type="ECO:0000256" key="7">
    <source>
        <dbReference type="ARBA" id="ARBA00023136"/>
    </source>
</evidence>
<organism evidence="12 13">
    <name type="scientific">Chytriomyces confervae</name>
    <dbReference type="NCBI Taxonomy" id="246404"/>
    <lineage>
        <taxon>Eukaryota</taxon>
        <taxon>Fungi</taxon>
        <taxon>Fungi incertae sedis</taxon>
        <taxon>Chytridiomycota</taxon>
        <taxon>Chytridiomycota incertae sedis</taxon>
        <taxon>Chytridiomycetes</taxon>
        <taxon>Chytridiales</taxon>
        <taxon>Chytriomycetaceae</taxon>
        <taxon>Chytriomyces</taxon>
    </lineage>
</organism>
<dbReference type="PANTHER" id="PTHR11972:SF69">
    <property type="entry name" value="FERRIC REDUCTION OXIDASE 6-RELATED"/>
    <property type="match status" value="1"/>
</dbReference>
<evidence type="ECO:0000256" key="6">
    <source>
        <dbReference type="ARBA" id="ARBA00023065"/>
    </source>
</evidence>
<dbReference type="SUPFAM" id="SSF63380">
    <property type="entry name" value="Riboflavin synthase domain-like"/>
    <property type="match status" value="1"/>
</dbReference>
<keyword evidence="5" id="KW-0560">Oxidoreductase</keyword>
<dbReference type="GO" id="GO:0006811">
    <property type="term" value="P:monoatomic ion transport"/>
    <property type="evidence" value="ECO:0007669"/>
    <property type="project" value="UniProtKB-KW"/>
</dbReference>
<dbReference type="GO" id="GO:0005886">
    <property type="term" value="C:plasma membrane"/>
    <property type="evidence" value="ECO:0007669"/>
    <property type="project" value="TreeGrafter"/>
</dbReference>
<feature type="transmembrane region" description="Helical" evidence="8">
    <location>
        <begin position="12"/>
        <end position="33"/>
    </location>
</feature>
<dbReference type="InterPro" id="IPR050369">
    <property type="entry name" value="RBOH/FRE"/>
</dbReference>
<dbReference type="SFLD" id="SFLDG01168">
    <property type="entry name" value="Ferric_reductase_subgroup_(FRE"/>
    <property type="match status" value="1"/>
</dbReference>
<dbReference type="InterPro" id="IPR039261">
    <property type="entry name" value="FNR_nucleotide-bd"/>
</dbReference>
<gene>
    <name evidence="12" type="ORF">CcCBS67573_g07745</name>
</gene>
<keyword evidence="3" id="KW-0249">Electron transport</keyword>
<keyword evidence="6" id="KW-0813">Transport</keyword>
<evidence type="ECO:0008006" key="14">
    <source>
        <dbReference type="Google" id="ProtNLM"/>
    </source>
</evidence>
<evidence type="ECO:0000313" key="12">
    <source>
        <dbReference type="EMBL" id="TPX66665.1"/>
    </source>
</evidence>
<comment type="subcellular location">
    <subcellularLocation>
        <location evidence="1">Membrane</location>
        <topology evidence="1">Multi-pass membrane protein</topology>
    </subcellularLocation>
</comment>
<evidence type="ECO:0000259" key="9">
    <source>
        <dbReference type="Pfam" id="PF01794"/>
    </source>
</evidence>
<feature type="transmembrane region" description="Helical" evidence="8">
    <location>
        <begin position="281"/>
        <end position="298"/>
    </location>
</feature>
<dbReference type="SUPFAM" id="SSF52343">
    <property type="entry name" value="Ferredoxin reductase-like, C-terminal NADP-linked domain"/>
    <property type="match status" value="1"/>
</dbReference>
<dbReference type="AlphaFoldDB" id="A0A507ETI7"/>
<keyword evidence="7 8" id="KW-0472">Membrane</keyword>
<feature type="domain" description="FAD-binding 8" evidence="10">
    <location>
        <begin position="333"/>
        <end position="425"/>
    </location>
</feature>
<name>A0A507ETI7_9FUNG</name>
<evidence type="ECO:0000256" key="3">
    <source>
        <dbReference type="ARBA" id="ARBA00022982"/>
    </source>
</evidence>
<dbReference type="GO" id="GO:0016175">
    <property type="term" value="F:superoxide-generating NAD(P)H oxidase activity"/>
    <property type="evidence" value="ECO:0007669"/>
    <property type="project" value="TreeGrafter"/>
</dbReference>
<reference evidence="12 13" key="1">
    <citation type="journal article" date="2019" name="Sci. Rep.">
        <title>Comparative genomics of chytrid fungi reveal insights into the obligate biotrophic and pathogenic lifestyle of Synchytrium endobioticum.</title>
        <authorList>
            <person name="van de Vossenberg B.T.L.H."/>
            <person name="Warris S."/>
            <person name="Nguyen H.D.T."/>
            <person name="van Gent-Pelzer M.P.E."/>
            <person name="Joly D.L."/>
            <person name="van de Geest H.C."/>
            <person name="Bonants P.J.M."/>
            <person name="Smith D.S."/>
            <person name="Levesque C.A."/>
            <person name="van der Lee T.A.J."/>
        </authorList>
    </citation>
    <scope>NUCLEOTIDE SEQUENCE [LARGE SCALE GENOMIC DNA]</scope>
    <source>
        <strain evidence="12 13">CBS 675.73</strain>
    </source>
</reference>
<dbReference type="CDD" id="cd06186">
    <property type="entry name" value="NOX_Duox_like_FAD_NADP"/>
    <property type="match status" value="1"/>
</dbReference>
<keyword evidence="13" id="KW-1185">Reference proteome</keyword>
<evidence type="ECO:0000256" key="5">
    <source>
        <dbReference type="ARBA" id="ARBA00023002"/>
    </source>
</evidence>
<comment type="caution">
    <text evidence="12">The sequence shown here is derived from an EMBL/GenBank/DDBJ whole genome shotgun (WGS) entry which is preliminary data.</text>
</comment>
<feature type="transmembrane region" description="Helical" evidence="8">
    <location>
        <begin position="96"/>
        <end position="120"/>
    </location>
</feature>
<feature type="domain" description="Ferric oxidoreductase" evidence="9">
    <location>
        <begin position="174"/>
        <end position="296"/>
    </location>
</feature>
<dbReference type="Proteomes" id="UP000320333">
    <property type="component" value="Unassembled WGS sequence"/>
</dbReference>
<feature type="transmembrane region" description="Helical" evidence="8">
    <location>
        <begin position="205"/>
        <end position="228"/>
    </location>
</feature>
<feature type="domain" description="Ferric reductase NAD binding" evidence="11">
    <location>
        <begin position="437"/>
        <end position="562"/>
    </location>
</feature>
<feature type="transmembrane region" description="Helical" evidence="8">
    <location>
        <begin position="251"/>
        <end position="274"/>
    </location>
</feature>
<evidence type="ECO:0000259" key="11">
    <source>
        <dbReference type="Pfam" id="PF08030"/>
    </source>
</evidence>
<feature type="transmembrane region" description="Helical" evidence="8">
    <location>
        <begin position="53"/>
        <end position="75"/>
    </location>
</feature>
<dbReference type="InterPro" id="IPR013121">
    <property type="entry name" value="Fe_red_NAD-bd_6"/>
</dbReference>
<dbReference type="EMBL" id="QEAP01000430">
    <property type="protein sequence ID" value="TPX66665.1"/>
    <property type="molecule type" value="Genomic_DNA"/>
</dbReference>
<proteinExistence type="predicted"/>
<evidence type="ECO:0000256" key="4">
    <source>
        <dbReference type="ARBA" id="ARBA00022989"/>
    </source>
</evidence>
<dbReference type="Gene3D" id="3.40.50.80">
    <property type="entry name" value="Nucleotide-binding domain of ferredoxin-NADP reductase (FNR) module"/>
    <property type="match status" value="1"/>
</dbReference>
<dbReference type="SFLD" id="SFLDS00052">
    <property type="entry name" value="Ferric_Reductase_Domain"/>
    <property type="match status" value="1"/>
</dbReference>
<keyword evidence="4 8" id="KW-1133">Transmembrane helix</keyword>
<dbReference type="PANTHER" id="PTHR11972">
    <property type="entry name" value="NADPH OXIDASE"/>
    <property type="match status" value="1"/>
</dbReference>